<reference evidence="2" key="2">
    <citation type="submission" date="2015-01" db="EMBL/GenBank/DDBJ databases">
        <title>Evolutionary Origins and Diversification of the Mycorrhizal Mutualists.</title>
        <authorList>
            <consortium name="DOE Joint Genome Institute"/>
            <consortium name="Mycorrhizal Genomics Consortium"/>
            <person name="Kohler A."/>
            <person name="Kuo A."/>
            <person name="Nagy L.G."/>
            <person name="Floudas D."/>
            <person name="Copeland A."/>
            <person name="Barry K.W."/>
            <person name="Cichocki N."/>
            <person name="Veneault-Fourrey C."/>
            <person name="LaButti K."/>
            <person name="Lindquist E.A."/>
            <person name="Lipzen A."/>
            <person name="Lundell T."/>
            <person name="Morin E."/>
            <person name="Murat C."/>
            <person name="Riley R."/>
            <person name="Ohm R."/>
            <person name="Sun H."/>
            <person name="Tunlid A."/>
            <person name="Henrissat B."/>
            <person name="Grigoriev I.V."/>
            <person name="Hibbett D.S."/>
            <person name="Martin F."/>
        </authorList>
    </citation>
    <scope>NUCLEOTIDE SEQUENCE [LARGE SCALE GENOMIC DNA]</scope>
    <source>
        <strain evidence="2">Foug A</strain>
    </source>
</reference>
<dbReference type="EMBL" id="KN822166">
    <property type="protein sequence ID" value="KIM53941.1"/>
    <property type="molecule type" value="Genomic_DNA"/>
</dbReference>
<proteinExistence type="predicted"/>
<dbReference type="AlphaFoldDB" id="A0A0C3DCX6"/>
<dbReference type="Proteomes" id="UP000053989">
    <property type="component" value="Unassembled WGS sequence"/>
</dbReference>
<evidence type="ECO:0000313" key="1">
    <source>
        <dbReference type="EMBL" id="KIM53941.1"/>
    </source>
</evidence>
<organism evidence="1 2">
    <name type="scientific">Scleroderma citrinum Foug A</name>
    <dbReference type="NCBI Taxonomy" id="1036808"/>
    <lineage>
        <taxon>Eukaryota</taxon>
        <taxon>Fungi</taxon>
        <taxon>Dikarya</taxon>
        <taxon>Basidiomycota</taxon>
        <taxon>Agaricomycotina</taxon>
        <taxon>Agaricomycetes</taxon>
        <taxon>Agaricomycetidae</taxon>
        <taxon>Boletales</taxon>
        <taxon>Sclerodermatineae</taxon>
        <taxon>Sclerodermataceae</taxon>
        <taxon>Scleroderma</taxon>
    </lineage>
</organism>
<reference evidence="1 2" key="1">
    <citation type="submission" date="2014-04" db="EMBL/GenBank/DDBJ databases">
        <authorList>
            <consortium name="DOE Joint Genome Institute"/>
            <person name="Kuo A."/>
            <person name="Kohler A."/>
            <person name="Nagy L.G."/>
            <person name="Floudas D."/>
            <person name="Copeland A."/>
            <person name="Barry K.W."/>
            <person name="Cichocki N."/>
            <person name="Veneault-Fourrey C."/>
            <person name="LaButti K."/>
            <person name="Lindquist E.A."/>
            <person name="Lipzen A."/>
            <person name="Lundell T."/>
            <person name="Morin E."/>
            <person name="Murat C."/>
            <person name="Sun H."/>
            <person name="Tunlid A."/>
            <person name="Henrissat B."/>
            <person name="Grigoriev I.V."/>
            <person name="Hibbett D.S."/>
            <person name="Martin F."/>
            <person name="Nordberg H.P."/>
            <person name="Cantor M.N."/>
            <person name="Hua S.X."/>
        </authorList>
    </citation>
    <scope>NUCLEOTIDE SEQUENCE [LARGE SCALE GENOMIC DNA]</scope>
    <source>
        <strain evidence="1 2">Foug A</strain>
    </source>
</reference>
<accession>A0A0C3DCX6</accession>
<protein>
    <submittedName>
        <fullName evidence="1">Uncharacterized protein</fullName>
    </submittedName>
</protein>
<dbReference type="OrthoDB" id="3253416at2759"/>
<dbReference type="HOGENOM" id="CLU_035160_3_1_1"/>
<evidence type="ECO:0000313" key="2">
    <source>
        <dbReference type="Proteomes" id="UP000053989"/>
    </source>
</evidence>
<sequence length="161" mass="18289">EQWIALSYCLGIEGFFIAVRGGVDDLSSPRLFFTNKAEKFARAVLDLEPRRLALKLEAFVITRLAVIIKEKYQNDSNVRMNYNNYEGSIIERYGVALVGWPDNLLPVRNPSSVGSWEVLQPLLDALVTQTCYWIRLTNDQLVKCIDDNGMRQAKGEAVHKP</sequence>
<name>A0A0C3DCX6_9AGAM</name>
<keyword evidence="2" id="KW-1185">Reference proteome</keyword>
<feature type="non-terminal residue" evidence="1">
    <location>
        <position position="1"/>
    </location>
</feature>
<gene>
    <name evidence="1" type="ORF">SCLCIDRAFT_137787</name>
</gene>
<dbReference type="InParanoid" id="A0A0C3DCX6"/>